<feature type="signal peptide" evidence="1">
    <location>
        <begin position="1"/>
        <end position="26"/>
    </location>
</feature>
<dbReference type="EMBL" id="LT934425">
    <property type="protein sequence ID" value="SOH05189.1"/>
    <property type="molecule type" value="Genomic_DNA"/>
</dbReference>
<sequence>MLKTRIWKKQMIAILFWACCTFLSHQKCIFAHEGHDHWSNTPITIKRSTVVHLQSLLESYDLLYKKLIEKDIQNIPVLAQNIMDAAQQGVQTENKGEGRYMMEHIFQHAISLKECETLENAKESLGLISRELFPFFIAWPMQLKENKLRLYHCKNDEKYWFQAENSAPNCPYAHDELSTCIIIEEVAYK</sequence>
<evidence type="ECO:0000313" key="2">
    <source>
        <dbReference type="EMBL" id="CAJ72008.1"/>
    </source>
</evidence>
<dbReference type="RefSeq" id="WP_099325809.1">
    <property type="nucleotide sequence ID" value="NZ_LT934425.1"/>
</dbReference>
<keyword evidence="5" id="KW-1185">Reference proteome</keyword>
<reference evidence="5" key="3">
    <citation type="submission" date="2017-10" db="EMBL/GenBank/DDBJ databases">
        <authorList>
            <person name="Frank J."/>
        </authorList>
    </citation>
    <scope>NUCLEOTIDE SEQUENCE [LARGE SCALE GENOMIC DNA]</scope>
</reference>
<evidence type="ECO:0000256" key="1">
    <source>
        <dbReference type="SAM" id="SignalP"/>
    </source>
</evidence>
<proteinExistence type="predicted"/>
<dbReference type="EMBL" id="LT934425">
    <property type="protein sequence ID" value="SOH05197.1"/>
    <property type="molecule type" value="Genomic_DNA"/>
</dbReference>
<dbReference type="EMBL" id="CT573072">
    <property type="protein sequence ID" value="CAJ72008.1"/>
    <property type="molecule type" value="Genomic_DNA"/>
</dbReference>
<name>Q1Q0F8_KUEST</name>
<evidence type="ECO:0000313" key="5">
    <source>
        <dbReference type="Proteomes" id="UP000221734"/>
    </source>
</evidence>
<dbReference type="Proteomes" id="UP000221734">
    <property type="component" value="Chromosome Kuenenia_stuttgartiensis_MBR1"/>
</dbReference>
<gene>
    <name evidence="3" type="ORF">KSMBR1_2702</name>
    <name evidence="4" type="ORF">KSMBR1_2710</name>
    <name evidence="2" type="ORF">kustd1263</name>
</gene>
<organism evidence="2">
    <name type="scientific">Kuenenia stuttgartiensis</name>
    <dbReference type="NCBI Taxonomy" id="174633"/>
    <lineage>
        <taxon>Bacteria</taxon>
        <taxon>Pseudomonadati</taxon>
        <taxon>Planctomycetota</taxon>
        <taxon>Candidatus Brocadiia</taxon>
        <taxon>Candidatus Brocadiales</taxon>
        <taxon>Candidatus Brocadiaceae</taxon>
        <taxon>Candidatus Kuenenia</taxon>
    </lineage>
</organism>
<reference evidence="3" key="4">
    <citation type="submission" date="2017-10" db="EMBL/GenBank/DDBJ databases">
        <authorList>
            <person name="Banno H."/>
            <person name="Chua N.-H."/>
        </authorList>
    </citation>
    <scope>NUCLEOTIDE SEQUENCE [LARGE SCALE GENOMIC DNA]</scope>
    <source>
        <strain evidence="3">Kuenenia_mbr1_ru-nijmegen</strain>
    </source>
</reference>
<evidence type="ECO:0000313" key="4">
    <source>
        <dbReference type="EMBL" id="SOH05197.1"/>
    </source>
</evidence>
<reference evidence="2" key="2">
    <citation type="submission" date="2006-01" db="EMBL/GenBank/DDBJ databases">
        <authorList>
            <person name="Genoscope"/>
        </authorList>
    </citation>
    <scope>NUCLEOTIDE SEQUENCE</scope>
</reference>
<dbReference type="OrthoDB" id="279933at2"/>
<accession>Q1Q0F8</accession>
<protein>
    <submittedName>
        <fullName evidence="2">Uncharacterized protein</fullName>
    </submittedName>
</protein>
<feature type="chain" id="PRO_5015097145" evidence="1">
    <location>
        <begin position="27"/>
        <end position="189"/>
    </location>
</feature>
<keyword evidence="1" id="KW-0732">Signal</keyword>
<dbReference type="KEGG" id="kst:KSMBR1_2710"/>
<dbReference type="KEGG" id="kst:KSMBR1_2702"/>
<reference evidence="2" key="1">
    <citation type="journal article" date="2006" name="Nature">
        <title>Deciphering the evolution and metabolism of an anammox bacterium from a community genome.</title>
        <authorList>
            <person name="Strous M."/>
            <person name="Pelletier E."/>
            <person name="Mangenot S."/>
            <person name="Rattei T."/>
            <person name="Lehner A."/>
            <person name="Taylor M.W."/>
            <person name="Horn M."/>
            <person name="Daims H."/>
            <person name="Bartol-Mavel D."/>
            <person name="Wincker P."/>
            <person name="Barbe V."/>
            <person name="Fonknechten N."/>
            <person name="Vallenet D."/>
            <person name="Segurens B."/>
            <person name="Schenowitz-Truong C."/>
            <person name="Medigue C."/>
            <person name="Collingro A."/>
            <person name="Snel B."/>
            <person name="Dutilh B.E."/>
            <person name="OpDenCamp H.J.M."/>
            <person name="vanDerDrift C."/>
            <person name="Cirpus I."/>
            <person name="vanDePas-Schoonen K.T."/>
            <person name="Harhangi H.R."/>
            <person name="vanNiftrik L."/>
            <person name="Schmid M."/>
            <person name="Keltjens J."/>
            <person name="vanDeVossenberg J."/>
            <person name="Kartal B."/>
            <person name="Meier H."/>
            <person name="Frishman D."/>
            <person name="Huynen M.A."/>
            <person name="Mewes H."/>
            <person name="Weissenbach J."/>
            <person name="Jetten M.S.M."/>
            <person name="Wagner M."/>
            <person name="LePaslier D."/>
        </authorList>
    </citation>
    <scope>NUCLEOTIDE SEQUENCE</scope>
</reference>
<dbReference type="AlphaFoldDB" id="Q1Q0F8"/>
<evidence type="ECO:0000313" key="3">
    <source>
        <dbReference type="EMBL" id="SOH05189.1"/>
    </source>
</evidence>